<accession>A0A9D4DZH8</accession>
<dbReference type="Gene3D" id="3.30.379.10">
    <property type="entry name" value="Chitobiase/beta-hexosaminidase domain 2-like"/>
    <property type="match status" value="1"/>
</dbReference>
<dbReference type="PRINTS" id="PR00738">
    <property type="entry name" value="GLHYDRLASE20"/>
</dbReference>
<dbReference type="InterPro" id="IPR017853">
    <property type="entry name" value="GH"/>
</dbReference>
<dbReference type="GO" id="GO:0030203">
    <property type="term" value="P:glycosaminoglycan metabolic process"/>
    <property type="evidence" value="ECO:0007669"/>
    <property type="project" value="TreeGrafter"/>
</dbReference>
<evidence type="ECO:0000256" key="1">
    <source>
        <dbReference type="ARBA" id="ARBA00001231"/>
    </source>
</evidence>
<keyword evidence="14" id="KW-1185">Reference proteome</keyword>
<evidence type="ECO:0000259" key="11">
    <source>
        <dbReference type="Pfam" id="PF00728"/>
    </source>
</evidence>
<organism evidence="13 14">
    <name type="scientific">Dreissena polymorpha</name>
    <name type="common">Zebra mussel</name>
    <name type="synonym">Mytilus polymorpha</name>
    <dbReference type="NCBI Taxonomy" id="45954"/>
    <lineage>
        <taxon>Eukaryota</taxon>
        <taxon>Metazoa</taxon>
        <taxon>Spiralia</taxon>
        <taxon>Lophotrochozoa</taxon>
        <taxon>Mollusca</taxon>
        <taxon>Bivalvia</taxon>
        <taxon>Autobranchia</taxon>
        <taxon>Heteroconchia</taxon>
        <taxon>Euheterodonta</taxon>
        <taxon>Imparidentia</taxon>
        <taxon>Neoheterodontei</taxon>
        <taxon>Myida</taxon>
        <taxon>Dreissenoidea</taxon>
        <taxon>Dreissenidae</taxon>
        <taxon>Dreissena</taxon>
    </lineage>
</organism>
<dbReference type="SUPFAM" id="SSF51445">
    <property type="entry name" value="(Trans)glycosidases"/>
    <property type="match status" value="1"/>
</dbReference>
<dbReference type="GO" id="GO:0006689">
    <property type="term" value="P:ganglioside catabolic process"/>
    <property type="evidence" value="ECO:0007669"/>
    <property type="project" value="TreeGrafter"/>
</dbReference>
<evidence type="ECO:0000256" key="6">
    <source>
        <dbReference type="ARBA" id="ARBA00023180"/>
    </source>
</evidence>
<proteinExistence type="inferred from homology"/>
<evidence type="ECO:0000259" key="12">
    <source>
        <dbReference type="Pfam" id="PF14845"/>
    </source>
</evidence>
<feature type="region of interest" description="Disordered" evidence="9">
    <location>
        <begin position="1097"/>
        <end position="1219"/>
    </location>
</feature>
<dbReference type="EMBL" id="JAIWYP010000009">
    <property type="protein sequence ID" value="KAH3769229.1"/>
    <property type="molecule type" value="Genomic_DNA"/>
</dbReference>
<dbReference type="Pfam" id="PF00728">
    <property type="entry name" value="Glyco_hydro_20"/>
    <property type="match status" value="1"/>
</dbReference>
<dbReference type="GO" id="GO:0016020">
    <property type="term" value="C:membrane"/>
    <property type="evidence" value="ECO:0007669"/>
    <property type="project" value="TreeGrafter"/>
</dbReference>
<dbReference type="CDD" id="cd06562">
    <property type="entry name" value="GH20_HexA_HexB-like"/>
    <property type="match status" value="1"/>
</dbReference>
<name>A0A9D4DZH8_DREPO</name>
<evidence type="ECO:0000256" key="8">
    <source>
        <dbReference type="PIRSR" id="PIRSR625705-1"/>
    </source>
</evidence>
<comment type="similarity">
    <text evidence="2">Belongs to the glycosyl hydrolase 20 family.</text>
</comment>
<sequence>MAVKSDQGQQLLVLVVSAFLLAITGQQFAADQNFANPGINKHQADAPPPDLLPVQSQNAPVLLGNSNQGGQQGMLAGNQPEGLQPSQRIGNKVYTAQELQMLEQELAKSNLKQIENHQNPVFQSNNQNIGVNNQSFGVNNQNIGINNQTIDVNNQHIGVNAGNVLPDKIANDNSVNDVHVRPSYYRNLTQNFDAIDSNKVPAYVVNSKRREALQPSILENKVVMPTGRSENGSMVIENIHENNEHVQVNNVVNDIKEEIANVDSDKRGNAMPAADPAAGVYNDQSKLNDQRVFKDRVEMVPSNRAPEPREPGNLGNSIVQGAFDVAQQASVYNDAARATANNIPANVHIIGREKDPVRNEIPEANRIPSNLLPSGNVNRFQGNVNGINAGPVFNQRNGIKQEDEEKPGSMKVIWDWSDFATNFEQYIQPEQKIRRAPHATTGEPWPMPQYYVAKKDKVYVVDKTFKFEITKNKCDIIEKALDRYKPYIVEDAVEDMYDNFQHAQSTQFEDPSLKYENPPYADAPVISKVLVKILKPCVKYPHAKMDESYDLFVKQTGIQVWANEVWGALRGLETLSQIIFKGSNQLLYVRDTIINDYPRFTHRGLLIDSSRHFLFKETIYDVLEAMSQNKMNVLHWHIVDDQSFPFYSQSYPDLSAKGAFHPTFVYMPEDVADIIEFARLRGIRVEPEFDTPGHTYSWGLSRPDILTQCYQGNNPVDGYLGPLDPSKNETFRFLKNFFKDVLHVFKDEYLHIGGDEVPMTCWQSNPEVTKFQALLDGKSESNMQTNSFYYGYDIRKVLEYYVTRLVKDIQSLASKRSSGLRLVFWQEIMNNNVKLPNDSIIQVWLGGMEEVERAISLGMNVIYSTCWYINYIEYGTKWIKYYQCDPADSSYGFRIDESKVLGGEACLWGEYLDNENYMTTLWPAASAAAERLWSSKDVRDIEKAATRLQEHRCRMLGRGLPVSQISGPDYCLRRGRKRHQENDTMATNCTASQCTGFGAEKSRVEVENIKVDIYQKGGHMPNCSQLHWPEASGAYVMVLCPSQNMPQTRGSCGHTKAAWDNHGSCLSCAGCTQDNCCPFCEHWSADTWAIKRRPFKSRGRNKNSSDQSRESSVCRDFSPHDLDHTTPVAARHRSLPRDDTGQNLPGPFIGNDQLNDPASDQRRKSSVCRDFSPHDLDHMPPVAARHRSLPRDDTGQNLPGPFIGNDQLTGPETSRSVML</sequence>
<feature type="signal peptide" evidence="10">
    <location>
        <begin position="1"/>
        <end position="29"/>
    </location>
</feature>
<keyword evidence="5" id="KW-0378">Hydrolase</keyword>
<feature type="domain" description="Beta-hexosaminidase eukaryotic type N-terminal" evidence="12">
    <location>
        <begin position="444"/>
        <end position="578"/>
    </location>
</feature>
<dbReference type="InterPro" id="IPR029019">
    <property type="entry name" value="HEX_eukaryotic_N"/>
</dbReference>
<feature type="chain" id="PRO_5039111247" description="beta-N-acetylhexosaminidase" evidence="10">
    <location>
        <begin position="30"/>
        <end position="1219"/>
    </location>
</feature>
<feature type="active site" description="Proton donor" evidence="8">
    <location>
        <position position="756"/>
    </location>
</feature>
<protein>
    <recommendedName>
        <fullName evidence="3">beta-N-acetylhexosaminidase</fullName>
        <ecNumber evidence="3">3.2.1.52</ecNumber>
    </recommendedName>
</protein>
<keyword evidence="4 10" id="KW-0732">Signal</keyword>
<dbReference type="AlphaFoldDB" id="A0A9D4DZH8"/>
<comment type="caution">
    <text evidence="13">The sequence shown here is derived from an EMBL/GenBank/DDBJ whole genome shotgun (WGS) entry which is preliminary data.</text>
</comment>
<feature type="domain" description="Glycoside hydrolase family 20 catalytic" evidence="11">
    <location>
        <begin position="600"/>
        <end position="935"/>
    </location>
</feature>
<feature type="region of interest" description="Disordered" evidence="9">
    <location>
        <begin position="63"/>
        <end position="84"/>
    </location>
</feature>
<dbReference type="Proteomes" id="UP000828390">
    <property type="component" value="Unassembled WGS sequence"/>
</dbReference>
<dbReference type="GO" id="GO:0004563">
    <property type="term" value="F:beta-N-acetylhexosaminidase activity"/>
    <property type="evidence" value="ECO:0007669"/>
    <property type="project" value="UniProtKB-EC"/>
</dbReference>
<evidence type="ECO:0000256" key="5">
    <source>
        <dbReference type="ARBA" id="ARBA00022801"/>
    </source>
</evidence>
<gene>
    <name evidence="13" type="ORF">DPMN_170478</name>
</gene>
<dbReference type="Gene3D" id="3.20.20.80">
    <property type="entry name" value="Glycosidases"/>
    <property type="match status" value="1"/>
</dbReference>
<comment type="catalytic activity">
    <reaction evidence="1">
        <text>Hydrolysis of terminal non-reducing N-acetyl-D-hexosamine residues in N-acetyl-beta-D-hexosaminides.</text>
        <dbReference type="EC" id="3.2.1.52"/>
    </reaction>
</comment>
<evidence type="ECO:0000256" key="10">
    <source>
        <dbReference type="SAM" id="SignalP"/>
    </source>
</evidence>
<dbReference type="PANTHER" id="PTHR22600">
    <property type="entry name" value="BETA-HEXOSAMINIDASE"/>
    <property type="match status" value="1"/>
</dbReference>
<dbReference type="InterPro" id="IPR015883">
    <property type="entry name" value="Glyco_hydro_20_cat"/>
</dbReference>
<dbReference type="FunFam" id="3.20.20.80:FF:000063">
    <property type="entry name" value="Beta-hexosaminidase"/>
    <property type="match status" value="1"/>
</dbReference>
<feature type="compositionally biased region" description="Basic and acidic residues" evidence="9">
    <location>
        <begin position="1107"/>
        <end position="1124"/>
    </location>
</feature>
<dbReference type="GO" id="GO:0005975">
    <property type="term" value="P:carbohydrate metabolic process"/>
    <property type="evidence" value="ECO:0007669"/>
    <property type="project" value="InterPro"/>
</dbReference>
<dbReference type="EC" id="3.2.1.52" evidence="3"/>
<evidence type="ECO:0000256" key="7">
    <source>
        <dbReference type="ARBA" id="ARBA00023295"/>
    </source>
</evidence>
<keyword evidence="7" id="KW-0326">Glycosidase</keyword>
<keyword evidence="6" id="KW-0325">Glycoprotein</keyword>
<dbReference type="InterPro" id="IPR025705">
    <property type="entry name" value="Beta_hexosaminidase_sua/sub"/>
</dbReference>
<dbReference type="InterPro" id="IPR029018">
    <property type="entry name" value="Hex-like_dom2"/>
</dbReference>
<reference evidence="13" key="1">
    <citation type="journal article" date="2019" name="bioRxiv">
        <title>The Genome of the Zebra Mussel, Dreissena polymorpha: A Resource for Invasive Species Research.</title>
        <authorList>
            <person name="McCartney M.A."/>
            <person name="Auch B."/>
            <person name="Kono T."/>
            <person name="Mallez S."/>
            <person name="Zhang Y."/>
            <person name="Obille A."/>
            <person name="Becker A."/>
            <person name="Abrahante J.E."/>
            <person name="Garbe J."/>
            <person name="Badalamenti J.P."/>
            <person name="Herman A."/>
            <person name="Mangelson H."/>
            <person name="Liachko I."/>
            <person name="Sullivan S."/>
            <person name="Sone E.D."/>
            <person name="Koren S."/>
            <person name="Silverstein K.A.T."/>
            <person name="Beckman K.B."/>
            <person name="Gohl D.M."/>
        </authorList>
    </citation>
    <scope>NUCLEOTIDE SEQUENCE</scope>
    <source>
        <strain evidence="13">Duluth1</strain>
        <tissue evidence="13">Whole animal</tissue>
    </source>
</reference>
<evidence type="ECO:0000313" key="14">
    <source>
        <dbReference type="Proteomes" id="UP000828390"/>
    </source>
</evidence>
<evidence type="ECO:0000256" key="9">
    <source>
        <dbReference type="SAM" id="MobiDB-lite"/>
    </source>
</evidence>
<reference evidence="13" key="2">
    <citation type="submission" date="2020-11" db="EMBL/GenBank/DDBJ databases">
        <authorList>
            <person name="McCartney M.A."/>
            <person name="Auch B."/>
            <person name="Kono T."/>
            <person name="Mallez S."/>
            <person name="Becker A."/>
            <person name="Gohl D.M."/>
            <person name="Silverstein K.A.T."/>
            <person name="Koren S."/>
            <person name="Bechman K.B."/>
            <person name="Herman A."/>
            <person name="Abrahante J.E."/>
            <person name="Garbe J."/>
        </authorList>
    </citation>
    <scope>NUCLEOTIDE SEQUENCE</scope>
    <source>
        <strain evidence="13">Duluth1</strain>
        <tissue evidence="13">Whole animal</tissue>
    </source>
</reference>
<dbReference type="Pfam" id="PF14845">
    <property type="entry name" value="Glycohydro_20b2"/>
    <property type="match status" value="1"/>
</dbReference>
<dbReference type="SUPFAM" id="SSF55545">
    <property type="entry name" value="beta-N-acetylhexosaminidase-like domain"/>
    <property type="match status" value="1"/>
</dbReference>
<evidence type="ECO:0000256" key="2">
    <source>
        <dbReference type="ARBA" id="ARBA00006285"/>
    </source>
</evidence>
<dbReference type="GO" id="GO:0005764">
    <property type="term" value="C:lysosome"/>
    <property type="evidence" value="ECO:0007669"/>
    <property type="project" value="TreeGrafter"/>
</dbReference>
<evidence type="ECO:0000256" key="3">
    <source>
        <dbReference type="ARBA" id="ARBA00012663"/>
    </source>
</evidence>
<feature type="compositionally biased region" description="Polar residues" evidence="9">
    <location>
        <begin position="1206"/>
        <end position="1219"/>
    </location>
</feature>
<evidence type="ECO:0000313" key="13">
    <source>
        <dbReference type="EMBL" id="KAH3769229.1"/>
    </source>
</evidence>
<evidence type="ECO:0000256" key="4">
    <source>
        <dbReference type="ARBA" id="ARBA00022729"/>
    </source>
</evidence>
<dbReference type="PANTHER" id="PTHR22600:SF21">
    <property type="entry name" value="BETA-HEXOSAMINIDASE A"/>
    <property type="match status" value="1"/>
</dbReference>